<reference evidence="2" key="1">
    <citation type="submission" date="2023-03" db="EMBL/GenBank/DDBJ databases">
        <title>Draft genome sequence of a Mycolicibacterium mageritense strain H4_3_1 isolated from a hybrid biological-inorganic system reactor.</title>
        <authorList>
            <person name="Feng X."/>
            <person name="Kazama D."/>
            <person name="Sato K."/>
            <person name="Kobayashi H."/>
        </authorList>
    </citation>
    <scope>NUCLEOTIDE SEQUENCE</scope>
    <source>
        <strain evidence="2">H4_3_1</strain>
    </source>
</reference>
<evidence type="ECO:0008006" key="4">
    <source>
        <dbReference type="Google" id="ProtNLM"/>
    </source>
</evidence>
<dbReference type="AlphaFoldDB" id="A0AAI8TRC8"/>
<keyword evidence="1" id="KW-1133">Transmembrane helix</keyword>
<proteinExistence type="predicted"/>
<protein>
    <recommendedName>
        <fullName evidence="4">Tape measure protein</fullName>
    </recommendedName>
</protein>
<accession>A0AAI8TRC8</accession>
<keyword evidence="1" id="KW-0812">Transmembrane</keyword>
<dbReference type="EMBL" id="AP027452">
    <property type="protein sequence ID" value="BDY27539.1"/>
    <property type="molecule type" value="Genomic_DNA"/>
</dbReference>
<sequence>MADSAGGREVGRISIRVTPNLDRFYRTLKTQLEKIEDTLRAKINVEPDTDGFRQKIMAETKNLPVAKVKVDVDRSALDRVREQIGKVFDGPSPSPSFGTGINGAGYAAIFAGIAALAAPLMGLLTSALLTLPGLISAIAVPVGALALGLDGLKKSAARLAPAFEDLKASMSGAVEQQFGPVFDQLGKLLPTLKGALPKVTQGIADIAKSFSDTITSSAGMAKIEGIISNIGAALSKAAPGIGLFTDGLLTLAEKLTSKLPAVSDWFNGAGKSFSDWITKITADGTLDKAFDGLGATLKTIGEAIGPLFSKGLEFFKDPKNIEDFNAGLKSIGETLQSIVDLSNQLNNMGDLFKNLLPSFDMSAIKNDLLAPFTSADAPWRGMWDSLKSSATEAWNSVMTTVTTSIGRITSVVSSVGATLSNVWNGISSAASAAWNGVIAAVQGAWETIKATVSAGVQQVVAFVASLPGQIAGALAGLAETGASAGRNLIQGVINGVKSMIGAALGAIRDAAGQIASSFASVLGIHSPSTVFAEHGRNTVQGFIEGLQDQQGAAVATAKGMAGAISEGFASGIDLGSYVKDTVNASVDFGRANLDQAMSDLGIGGGALTAALSQGLDFGQDVLGKLVASGMSPGNTFNFQVGSVDDAIAIKNNQLNKDALTYTRR</sequence>
<feature type="transmembrane region" description="Helical" evidence="1">
    <location>
        <begin position="103"/>
        <end position="121"/>
    </location>
</feature>
<evidence type="ECO:0000313" key="3">
    <source>
        <dbReference type="Proteomes" id="UP001241092"/>
    </source>
</evidence>
<keyword evidence="1" id="KW-0472">Membrane</keyword>
<gene>
    <name evidence="2" type="ORF">hbim_01463</name>
</gene>
<name>A0AAI8TRC8_MYCME</name>
<evidence type="ECO:0000313" key="2">
    <source>
        <dbReference type="EMBL" id="BDY27539.1"/>
    </source>
</evidence>
<dbReference type="Gene3D" id="1.20.120.20">
    <property type="entry name" value="Apolipoprotein"/>
    <property type="match status" value="1"/>
</dbReference>
<dbReference type="RefSeq" id="WP_286214046.1">
    <property type="nucleotide sequence ID" value="NZ_AP027452.1"/>
</dbReference>
<evidence type="ECO:0000256" key="1">
    <source>
        <dbReference type="SAM" id="Phobius"/>
    </source>
</evidence>
<feature type="transmembrane region" description="Helical" evidence="1">
    <location>
        <begin position="127"/>
        <end position="149"/>
    </location>
</feature>
<organism evidence="2 3">
    <name type="scientific">Mycolicibacterium mageritense</name>
    <name type="common">Mycobacterium mageritense</name>
    <dbReference type="NCBI Taxonomy" id="53462"/>
    <lineage>
        <taxon>Bacteria</taxon>
        <taxon>Bacillati</taxon>
        <taxon>Actinomycetota</taxon>
        <taxon>Actinomycetes</taxon>
        <taxon>Mycobacteriales</taxon>
        <taxon>Mycobacteriaceae</taxon>
        <taxon>Mycolicibacterium</taxon>
    </lineage>
</organism>
<dbReference type="Proteomes" id="UP001241092">
    <property type="component" value="Chromosome"/>
</dbReference>